<name>A0A0N5A153_PARTI</name>
<dbReference type="WBParaSite" id="PTRK_0001535300.1">
    <property type="protein sequence ID" value="PTRK_0001535300.1"/>
    <property type="gene ID" value="PTRK_0001535300"/>
</dbReference>
<proteinExistence type="predicted"/>
<reference evidence="3" key="1">
    <citation type="submission" date="2017-02" db="UniProtKB">
        <authorList>
            <consortium name="WormBaseParasite"/>
        </authorList>
    </citation>
    <scope>IDENTIFICATION</scope>
</reference>
<dbReference type="Gene3D" id="1.20.1070.10">
    <property type="entry name" value="Rhodopsin 7-helix transmembrane proteins"/>
    <property type="match status" value="1"/>
</dbReference>
<dbReference type="Proteomes" id="UP000038045">
    <property type="component" value="Unplaced"/>
</dbReference>
<evidence type="ECO:0000313" key="3">
    <source>
        <dbReference type="WBParaSite" id="PTRK_0001535300.1"/>
    </source>
</evidence>
<organism evidence="2 3">
    <name type="scientific">Parastrongyloides trichosuri</name>
    <name type="common">Possum-specific nematode worm</name>
    <dbReference type="NCBI Taxonomy" id="131310"/>
    <lineage>
        <taxon>Eukaryota</taxon>
        <taxon>Metazoa</taxon>
        <taxon>Ecdysozoa</taxon>
        <taxon>Nematoda</taxon>
        <taxon>Chromadorea</taxon>
        <taxon>Rhabditida</taxon>
        <taxon>Tylenchina</taxon>
        <taxon>Panagrolaimomorpha</taxon>
        <taxon>Strongyloidoidea</taxon>
        <taxon>Strongyloididae</taxon>
        <taxon>Parastrongyloides</taxon>
    </lineage>
</organism>
<sequence length="127" mass="14944">MLIIVLSPIVALILNFYTFNFFKGRNKREPDSIVVRRERIILINITLQGILSIIGQYPMAITKFLIQQEISYIPDNVHLIVDFLLFVHFSLSTLITIIFLKDVRQEVRQIFTKNTDNNNIVVRFMKF</sequence>
<evidence type="ECO:0000313" key="2">
    <source>
        <dbReference type="Proteomes" id="UP000038045"/>
    </source>
</evidence>
<keyword evidence="1" id="KW-1133">Transmembrane helix</keyword>
<dbReference type="AlphaFoldDB" id="A0A0N5A153"/>
<evidence type="ECO:0000256" key="1">
    <source>
        <dbReference type="SAM" id="Phobius"/>
    </source>
</evidence>
<keyword evidence="1" id="KW-0812">Transmembrane</keyword>
<protein>
    <submittedName>
        <fullName evidence="3">7TM_GPCR_Srx domain-containing protein</fullName>
    </submittedName>
</protein>
<feature type="transmembrane region" description="Helical" evidence="1">
    <location>
        <begin position="79"/>
        <end position="100"/>
    </location>
</feature>
<feature type="transmembrane region" description="Helical" evidence="1">
    <location>
        <begin position="6"/>
        <end position="22"/>
    </location>
</feature>
<keyword evidence="1" id="KW-0472">Membrane</keyword>
<feature type="transmembrane region" description="Helical" evidence="1">
    <location>
        <begin position="42"/>
        <end position="59"/>
    </location>
</feature>
<keyword evidence="2" id="KW-1185">Reference proteome</keyword>
<accession>A0A0N5A153</accession>